<protein>
    <submittedName>
        <fullName evidence="2">DUF427 domain-containing protein</fullName>
    </submittedName>
</protein>
<comment type="caution">
    <text evidence="2">The sequence shown here is derived from an EMBL/GenBank/DDBJ whole genome shotgun (WGS) entry which is preliminary data.</text>
</comment>
<feature type="domain" description="DUF427" evidence="1">
    <location>
        <begin position="18"/>
        <end position="108"/>
    </location>
</feature>
<organism evidence="2 3">
    <name type="scientific">Paraburkholderia panacisoli</name>
    <dbReference type="NCBI Taxonomy" id="2603818"/>
    <lineage>
        <taxon>Bacteria</taxon>
        <taxon>Pseudomonadati</taxon>
        <taxon>Pseudomonadota</taxon>
        <taxon>Betaproteobacteria</taxon>
        <taxon>Burkholderiales</taxon>
        <taxon>Burkholderiaceae</taxon>
        <taxon>Paraburkholderia</taxon>
    </lineage>
</organism>
<name>A0A5B0G3X5_9BURK</name>
<evidence type="ECO:0000313" key="2">
    <source>
        <dbReference type="EMBL" id="KAA0998144.1"/>
    </source>
</evidence>
<evidence type="ECO:0000259" key="1">
    <source>
        <dbReference type="Pfam" id="PF04248"/>
    </source>
</evidence>
<dbReference type="InterPro" id="IPR038694">
    <property type="entry name" value="DUF427_sf"/>
</dbReference>
<proteinExistence type="predicted"/>
<gene>
    <name evidence="2" type="ORF">FVF58_46010</name>
</gene>
<dbReference type="RefSeq" id="WP_149676203.1">
    <property type="nucleotide sequence ID" value="NZ_VTUZ01000064.1"/>
</dbReference>
<dbReference type="Proteomes" id="UP000325273">
    <property type="component" value="Unassembled WGS sequence"/>
</dbReference>
<accession>A0A5B0G3X5</accession>
<dbReference type="EMBL" id="VTUZ01000064">
    <property type="protein sequence ID" value="KAA0998144.1"/>
    <property type="molecule type" value="Genomic_DNA"/>
</dbReference>
<dbReference type="Pfam" id="PF04248">
    <property type="entry name" value="NTP_transf_9"/>
    <property type="match status" value="1"/>
</dbReference>
<reference evidence="2 3" key="1">
    <citation type="submission" date="2019-08" db="EMBL/GenBank/DDBJ databases">
        <title>Paraburkholderia sp. DCY113.</title>
        <authorList>
            <person name="Kang J."/>
        </authorList>
    </citation>
    <scope>NUCLEOTIDE SEQUENCE [LARGE SCALE GENOMIC DNA]</scope>
    <source>
        <strain evidence="2 3">DCY113</strain>
    </source>
</reference>
<dbReference type="Gene3D" id="2.170.150.40">
    <property type="entry name" value="Domain of unknown function (DUF427)"/>
    <property type="match status" value="1"/>
</dbReference>
<dbReference type="AlphaFoldDB" id="A0A5B0G3X5"/>
<evidence type="ECO:0000313" key="3">
    <source>
        <dbReference type="Proteomes" id="UP000325273"/>
    </source>
</evidence>
<dbReference type="InterPro" id="IPR007361">
    <property type="entry name" value="DUF427"/>
</dbReference>
<keyword evidence="3" id="KW-1185">Reference proteome</keyword>
<sequence>MLKPGLAIVVKPNLSRVVVWVGGRPVADTRRALTVRIGTGSAADYVPFEDVQMSLLKRRQFDARQMGAGHKVYFDILFGSTRIESAAWTFDEQLEGTDVVREYVAFDASKVDAIEQQPRHGMLQPW</sequence>